<dbReference type="Proteomes" id="UP000593906">
    <property type="component" value="Chromosome 1"/>
</dbReference>
<dbReference type="OMA" id="INHEHIN"/>
<proteinExistence type="predicted"/>
<dbReference type="GO" id="GO:0005770">
    <property type="term" value="C:late endosome"/>
    <property type="evidence" value="ECO:0007669"/>
    <property type="project" value="TreeGrafter"/>
</dbReference>
<evidence type="ECO:0000313" key="4">
    <source>
        <dbReference type="EMBL" id="QOY43417.1"/>
    </source>
</evidence>
<dbReference type="GO" id="GO:0016236">
    <property type="term" value="P:macroautophagy"/>
    <property type="evidence" value="ECO:0007669"/>
    <property type="project" value="InterPro"/>
</dbReference>
<dbReference type="PROSITE" id="PS50011">
    <property type="entry name" value="PROTEIN_KINASE_DOM"/>
    <property type="match status" value="1"/>
</dbReference>
<feature type="repeat" description="WD" evidence="2">
    <location>
        <begin position="1522"/>
        <end position="1557"/>
    </location>
</feature>
<dbReference type="InterPro" id="IPR045162">
    <property type="entry name" value="Vps15-like"/>
</dbReference>
<dbReference type="Gene3D" id="1.10.510.10">
    <property type="entry name" value="Transferase(Phosphotransferase) domain 1"/>
    <property type="match status" value="1"/>
</dbReference>
<protein>
    <recommendedName>
        <fullName evidence="3">Protein kinase domain-containing protein</fullName>
    </recommendedName>
</protein>
<keyword evidence="1 2" id="KW-0853">WD repeat</keyword>
<dbReference type="PROSITE" id="PS50294">
    <property type="entry name" value="WD_REPEATS_REGION"/>
    <property type="match status" value="1"/>
</dbReference>
<dbReference type="SUPFAM" id="SSF56112">
    <property type="entry name" value="Protein kinase-like (PK-like)"/>
    <property type="match status" value="1"/>
</dbReference>
<dbReference type="PANTHER" id="PTHR17583">
    <property type="entry name" value="PHOSPHOINOSITIDE 3-KINASE REGULATORY SUBUNIT 4"/>
    <property type="match status" value="1"/>
</dbReference>
<dbReference type="PROSITE" id="PS50082">
    <property type="entry name" value="WD_REPEATS_2"/>
    <property type="match status" value="1"/>
</dbReference>
<dbReference type="EMBL" id="CP044422">
    <property type="protein sequence ID" value="QOY43417.1"/>
    <property type="molecule type" value="Genomic_DNA"/>
</dbReference>
<name>A0A7S7LJN5_CRYPV</name>
<dbReference type="GO" id="GO:0006623">
    <property type="term" value="P:protein targeting to vacuole"/>
    <property type="evidence" value="ECO:0007669"/>
    <property type="project" value="TreeGrafter"/>
</dbReference>
<dbReference type="GO" id="GO:0034272">
    <property type="term" value="C:phosphatidylinositol 3-kinase complex, class III, type II"/>
    <property type="evidence" value="ECO:0007669"/>
    <property type="project" value="TreeGrafter"/>
</dbReference>
<evidence type="ECO:0000313" key="5">
    <source>
        <dbReference type="Proteomes" id="UP000593906"/>
    </source>
</evidence>
<dbReference type="GO" id="GO:0045324">
    <property type="term" value="P:late endosome to vacuole transport"/>
    <property type="evidence" value="ECO:0007669"/>
    <property type="project" value="InterPro"/>
</dbReference>
<sequence>MGNLQLLSLDNEEDLSNLFLEFSWLEEKGELIKESRISFDFKVFDQERKCYEIYKFFGGLDKFLKIDNGKELDNAIEKLDSPALNFEHNIFFNETLSQNSLKYFPSLNGMFFEKNEDNIMNKILSVIEIQKNTKNSIFYPNIIFYEQANKSKNYIYFKRVMWESTIKDKLDELPKINLLNNVLKNWLEFQSLMSIVQLHSLEIFHGNIKTENMLVNHLYTVKITDISPWKPVFIDSSDLRFWTIFFEDQNCNARSNVLSCNLSPERFLLEIDTKNIETELKCEIKNKLFSMDIFSLGCVLNEIENEESTFTINEILQMSKFEKYCSNISKINNDWIREIFLNYNWEKRPDAFGTLLKLLNMNKIIQINSLNAYLFSHLEKKNFNFCRSFPLFFYPLSIIMQNKMFSDLRIQVIILNIILPIFLELFIIKNIYANNIEPNQKNICFEEIFSNLKIEYTHGWDLNKLKSTFQNKFDNELMKDLILSILISDLNHQIFDEKTKLENINSNNYSNIKGFFSIFQLLLNFWDNKKAEFSEDFNLTHYINYIILDDNFQLNDNYSIIQKNRKSFFALIKKNNLYIEDYNSASALYLHFINISLRRLTHLHACNYDSNNLNMFEIYNSIYLLSINTLNILLEILSEEHKQEIAVKEILPTLIQFLSNSKHFNKDSCFTQYQLRLDRVNSANHSNDLSVKYNYKEPIVIFEIFNFINSNIMKYVKIQNEELVLDEINKIINDLLIMNIEKWIYHYVALNDSLVVSKLLEIADQILILIMKNKKNKLNIWVTEILTSKNSALKKLIVKRSVDNMSILFKILDYFLLTNKTEVFISEIFPYLIDQLNDKDINVKYEFCKLIIHIMEKMEMIFILPYGKFCIEKCLGDKEFIIKLIGLRSANKIFNRIIFVENKLGINESEIIIHELIESIITNLESILFIKYYPLIKEIGITLKYIYNYSRKYNDWLVFFLFLNKFFRIKEKNTKCLINIFKLSKFSRNEFLIYYFKDMFKDEDKSASENYKMASTVKQENNQIYPPTYTELILYTLPCLINQLSLNDKFEQIVFILSLIQKEAKYNIRKQFIHDALKLLTRKKIYNQLCEPDFKKPLPIIKGEYLGSIYNHSKLISKYDNNTNIGNGFNIYQKLLYINEEIYSCSTNNSINAGIYLHKLNVHDKLHYWNLITDQLNNYIFKFNNNSFVTSMMTLSNEFSIITGNNIGILSKINIDTSIITVNEHSYKNENLLFKQCSFLNSKSPIIIFVGKIKIYSKELIISAYSNGDIYFIESERLQTEISFSIPLSLGSVIDYSVDNNSNDHLISFATDENIVIIIDLFYLKSMKIWKIDHELRITNIGSSNINDQSSKILLNFNRNGAFALFDPISGEIDSNVDFKFRITEIKEKFIHIHRPFLFSSKMVHTDFKSIQKCNCLYCQTQRVRIFGNYLNQYQIMNQYHNTTVKKERLVNRNIIGPFSTTHNNFIGKGQCANKYYIFNDEIGNVYQQSFLDSNLCYTDSFDCIISKYSAQTSLIGVNNENKGHKDLITSISIYSFSNDEIGLLTSSRDGIISYWN</sequence>
<gene>
    <name evidence="4" type="ORF">CPATCC_000199</name>
</gene>
<organism evidence="4 5">
    <name type="scientific">Cryptosporidium parvum</name>
    <dbReference type="NCBI Taxonomy" id="5807"/>
    <lineage>
        <taxon>Eukaryota</taxon>
        <taxon>Sar</taxon>
        <taxon>Alveolata</taxon>
        <taxon>Apicomplexa</taxon>
        <taxon>Conoidasida</taxon>
        <taxon>Coccidia</taxon>
        <taxon>Eucoccidiorida</taxon>
        <taxon>Eimeriorina</taxon>
        <taxon>Cryptosporidiidae</taxon>
        <taxon>Cryptosporidium</taxon>
    </lineage>
</organism>
<accession>A0A7S7LJN5</accession>
<evidence type="ECO:0000256" key="1">
    <source>
        <dbReference type="ARBA" id="ARBA00022574"/>
    </source>
</evidence>
<dbReference type="GO" id="GO:0034271">
    <property type="term" value="C:phosphatidylinositol 3-kinase complex, class III, type I"/>
    <property type="evidence" value="ECO:0007669"/>
    <property type="project" value="TreeGrafter"/>
</dbReference>
<dbReference type="GO" id="GO:0005524">
    <property type="term" value="F:ATP binding"/>
    <property type="evidence" value="ECO:0007669"/>
    <property type="project" value="InterPro"/>
</dbReference>
<dbReference type="InterPro" id="IPR000719">
    <property type="entry name" value="Prot_kinase_dom"/>
</dbReference>
<dbReference type="GO" id="GO:0071561">
    <property type="term" value="C:nucleus-vacuole junction"/>
    <property type="evidence" value="ECO:0007669"/>
    <property type="project" value="TreeGrafter"/>
</dbReference>
<evidence type="ECO:0000256" key="2">
    <source>
        <dbReference type="PROSITE-ProRule" id="PRU00221"/>
    </source>
</evidence>
<dbReference type="VEuPathDB" id="CryptoDB:CPATCC_0037240"/>
<dbReference type="InterPro" id="IPR001680">
    <property type="entry name" value="WD40_rpt"/>
</dbReference>
<dbReference type="PANTHER" id="PTHR17583:SF0">
    <property type="entry name" value="PHOSPHOINOSITIDE 3-KINASE REGULATORY SUBUNIT 4"/>
    <property type="match status" value="1"/>
</dbReference>
<dbReference type="InterPro" id="IPR011009">
    <property type="entry name" value="Kinase-like_dom_sf"/>
</dbReference>
<dbReference type="GO" id="GO:0004674">
    <property type="term" value="F:protein serine/threonine kinase activity"/>
    <property type="evidence" value="ECO:0007669"/>
    <property type="project" value="InterPro"/>
</dbReference>
<reference evidence="4 5" key="1">
    <citation type="submission" date="2019-09" db="EMBL/GenBank/DDBJ databases">
        <title>Consistent, comparative and evidence-based genome assembly and annotation for Cryptosporidium parvum, C. hominis and C. tyzzeri.</title>
        <authorList>
            <person name="Baptista R.P."/>
            <person name="Li Y."/>
            <person name="Sateriale A."/>
            <person name="Ansell B."/>
            <person name="Jex A."/>
            <person name="Sanders M."/>
            <person name="Brooks K."/>
            <person name="Tracey A."/>
            <person name="Berriman M."/>
            <person name="Striepen B."/>
            <person name="Cotton J.A."/>
            <person name="Kissinger J.C."/>
        </authorList>
    </citation>
    <scope>NUCLEOTIDE SEQUENCE [LARGE SCALE GENOMIC DNA]</scope>
    <source>
        <strain evidence="4 5">IOWA-ATCC</strain>
    </source>
</reference>
<feature type="domain" description="Protein kinase" evidence="3">
    <location>
        <begin position="26"/>
        <end position="365"/>
    </location>
</feature>
<evidence type="ECO:0000259" key="3">
    <source>
        <dbReference type="PROSITE" id="PS50011"/>
    </source>
</evidence>